<dbReference type="AlphaFoldDB" id="A0A6G1EGM3"/>
<evidence type="ECO:0000313" key="3">
    <source>
        <dbReference type="Proteomes" id="UP000479710"/>
    </source>
</evidence>
<sequence>MSLLLRRLAGASVGRLRRPLSTAASPSRPPWAMILVQTELDRSGAPSRSARASLDLGEPPCSSCLSVPAHFVEPGPLTDPDGDTMGVVGTVIGASGDGPLLLKFYDIRYHIPVVANVRLTLDFQLSRTPRDGYLDPDITRFVCNPLSGQMYRLPAVESTKGGTGCGLLTRSEGRHGPPDRYVVAKLTNGEAGRSVLRRFLSETEEWDDLAFVPSPERVATGRAMHLDHDVLAFGGRLWWVDVSWGACSVDPFSDRPEERFVELPRGSVLPDLTGMAGSQILGWYRRMGVSEGKLRYVEVSNTEKPFVVSSFSPDDEGSCWTLEHKMEITPSWPGERKVPERPRIGAIDPLNANVLYLIFFHEILAVDMAKGEVIGRSSLEDRAVNSDSVVACVLPPWLESCQIPSRVVLHSCPQNGATSVKPFRARRPMLKGRLWQTCWFV</sequence>
<dbReference type="EMBL" id="SPHZ02000003">
    <property type="protein sequence ID" value="KAF0923831.1"/>
    <property type="molecule type" value="Genomic_DNA"/>
</dbReference>
<dbReference type="OrthoDB" id="645192at2759"/>
<dbReference type="Pfam" id="PF07762">
    <property type="entry name" value="DUF1618"/>
    <property type="match status" value="1"/>
</dbReference>
<gene>
    <name evidence="2" type="ORF">E2562_007692</name>
</gene>
<protein>
    <recommendedName>
        <fullName evidence="1">DUF1618 domain-containing protein</fullName>
    </recommendedName>
</protein>
<comment type="caution">
    <text evidence="2">The sequence shown here is derived from an EMBL/GenBank/DDBJ whole genome shotgun (WGS) entry which is preliminary data.</text>
</comment>
<name>A0A6G1EGM3_9ORYZ</name>
<feature type="domain" description="DUF1618" evidence="1">
    <location>
        <begin position="239"/>
        <end position="332"/>
    </location>
</feature>
<accession>A0A6G1EGM3</accession>
<proteinExistence type="predicted"/>
<keyword evidence="3" id="KW-1185">Reference proteome</keyword>
<dbReference type="Proteomes" id="UP000479710">
    <property type="component" value="Unassembled WGS sequence"/>
</dbReference>
<evidence type="ECO:0000259" key="1">
    <source>
        <dbReference type="Pfam" id="PF07762"/>
    </source>
</evidence>
<evidence type="ECO:0000313" key="2">
    <source>
        <dbReference type="EMBL" id="KAF0923831.1"/>
    </source>
</evidence>
<dbReference type="PANTHER" id="PTHR33086">
    <property type="entry name" value="OS05G0468200 PROTEIN-RELATED"/>
    <property type="match status" value="1"/>
</dbReference>
<dbReference type="InterPro" id="IPR011676">
    <property type="entry name" value="DUF1618"/>
</dbReference>
<organism evidence="2 3">
    <name type="scientific">Oryza meyeriana var. granulata</name>
    <dbReference type="NCBI Taxonomy" id="110450"/>
    <lineage>
        <taxon>Eukaryota</taxon>
        <taxon>Viridiplantae</taxon>
        <taxon>Streptophyta</taxon>
        <taxon>Embryophyta</taxon>
        <taxon>Tracheophyta</taxon>
        <taxon>Spermatophyta</taxon>
        <taxon>Magnoliopsida</taxon>
        <taxon>Liliopsida</taxon>
        <taxon>Poales</taxon>
        <taxon>Poaceae</taxon>
        <taxon>BOP clade</taxon>
        <taxon>Oryzoideae</taxon>
        <taxon>Oryzeae</taxon>
        <taxon>Oryzinae</taxon>
        <taxon>Oryza</taxon>
        <taxon>Oryza meyeriana</taxon>
    </lineage>
</organism>
<reference evidence="2 3" key="1">
    <citation type="submission" date="2019-11" db="EMBL/GenBank/DDBJ databases">
        <title>Whole genome sequence of Oryza granulata.</title>
        <authorList>
            <person name="Li W."/>
        </authorList>
    </citation>
    <scope>NUCLEOTIDE SEQUENCE [LARGE SCALE GENOMIC DNA]</scope>
    <source>
        <strain evidence="3">cv. Menghai</strain>
        <tissue evidence="2">Leaf</tissue>
    </source>
</reference>
<dbReference type="PANTHER" id="PTHR33086:SF30">
    <property type="entry name" value="OS05G0467400 PROTEIN"/>
    <property type="match status" value="1"/>
</dbReference>